<dbReference type="PIRSF" id="PIRSF036428">
    <property type="entry name" value="CobL"/>
    <property type="match status" value="1"/>
</dbReference>
<dbReference type="InterPro" id="IPR012818">
    <property type="entry name" value="CbiE"/>
</dbReference>
<evidence type="ECO:0000313" key="8">
    <source>
        <dbReference type="Proteomes" id="UP000731907"/>
    </source>
</evidence>
<sequence>MAEPWLSIIGLGEDGPAGLSEASRAALASAEVVFGAPRHLALAGIGARGQDWPVPFDLSPLLALRGQKVAMLVSGDPFWFGAGGTVAAHLPPAEFRAYPAAGTFALVAARLGWRLEGVTCLGLHAAPFSRLRPVLTAGVRVICTLRDAAAVGELAIWLEANGFAACKLTVCEAMGGPRERLRDGADWPDITAPVAVALDGIDLPAGAGLPRASGLPDGCFAHDGQITKRPVRAITLSTLAPRLGEMLWDIGGGSGSISVEWCLAGGSAVTIEAKPERAANIRRNAEDFGIAHRLRVVEGAAPAALADLPAPEAVFVGGGGDAALHADLWARLAPGTRLVANAVTLEGEVVLAACHGRHGGSLLRIDLAEASPLGGFRGWQSSRPVVQWSVTR</sequence>
<keyword evidence="3" id="KW-0489">Methyltransferase</keyword>
<dbReference type="PANTHER" id="PTHR43182:SF1">
    <property type="entry name" value="COBALT-PRECORRIN-7 C(5)-METHYLTRANSFERASE"/>
    <property type="match status" value="1"/>
</dbReference>
<dbReference type="NCBIfam" id="TIGR02467">
    <property type="entry name" value="CbiE"/>
    <property type="match status" value="1"/>
</dbReference>
<dbReference type="Pfam" id="PF00590">
    <property type="entry name" value="TP_methylase"/>
    <property type="match status" value="1"/>
</dbReference>
<dbReference type="InterPro" id="IPR035996">
    <property type="entry name" value="4pyrrol_Methylase_sf"/>
</dbReference>
<dbReference type="CDD" id="cd11644">
    <property type="entry name" value="Precorrin-6Y-MT"/>
    <property type="match status" value="1"/>
</dbReference>
<dbReference type="InterPro" id="IPR029063">
    <property type="entry name" value="SAM-dependent_MTases_sf"/>
</dbReference>
<dbReference type="Proteomes" id="UP000731907">
    <property type="component" value="Unassembled WGS sequence"/>
</dbReference>
<keyword evidence="5" id="KW-0949">S-adenosyl-L-methionine</keyword>
<dbReference type="Gene3D" id="3.40.50.150">
    <property type="entry name" value="Vaccinia Virus protein VP39"/>
    <property type="match status" value="1"/>
</dbReference>
<dbReference type="SUPFAM" id="SSF53335">
    <property type="entry name" value="S-adenosyl-L-methionine-dependent methyltransferases"/>
    <property type="match status" value="1"/>
</dbReference>
<dbReference type="RefSeq" id="WP_161763064.1">
    <property type="nucleotide sequence ID" value="NZ_JAAATX020000009.1"/>
</dbReference>
<dbReference type="PANTHER" id="PTHR43182">
    <property type="entry name" value="COBALT-PRECORRIN-6B C(15)-METHYLTRANSFERASE (DECARBOXYLATING)"/>
    <property type="match status" value="1"/>
</dbReference>
<comment type="pathway">
    <text evidence="1">Cofactor biosynthesis; adenosylcobalamin biosynthesis.</text>
</comment>
<gene>
    <name evidence="7" type="primary">cbiE</name>
    <name evidence="7" type="ORF">GU927_014015</name>
</gene>
<dbReference type="InterPro" id="IPR050714">
    <property type="entry name" value="Cobalamin_biosynth_MTase"/>
</dbReference>
<evidence type="ECO:0000256" key="5">
    <source>
        <dbReference type="ARBA" id="ARBA00022691"/>
    </source>
</evidence>
<evidence type="ECO:0000256" key="3">
    <source>
        <dbReference type="ARBA" id="ARBA00022603"/>
    </source>
</evidence>
<feature type="domain" description="Tetrapyrrole methylase" evidence="6">
    <location>
        <begin position="6"/>
        <end position="182"/>
    </location>
</feature>
<evidence type="ECO:0000313" key="7">
    <source>
        <dbReference type="EMBL" id="MBU9698963.1"/>
    </source>
</evidence>
<evidence type="ECO:0000256" key="2">
    <source>
        <dbReference type="ARBA" id="ARBA00022573"/>
    </source>
</evidence>
<dbReference type="InterPro" id="IPR000878">
    <property type="entry name" value="4pyrrol_Mease"/>
</dbReference>
<proteinExistence type="predicted"/>
<dbReference type="Gene3D" id="3.40.1010.10">
    <property type="entry name" value="Cobalt-precorrin-4 Transmethylase, Domain 1"/>
    <property type="match status" value="1"/>
</dbReference>
<keyword evidence="8" id="KW-1185">Reference proteome</keyword>
<protein>
    <submittedName>
        <fullName evidence="7">Precorrin-6y C5,15-methyltransferase (Decarboxylating) subunit CbiE</fullName>
    </submittedName>
</protein>
<keyword evidence="4" id="KW-0808">Transferase</keyword>
<dbReference type="SUPFAM" id="SSF53790">
    <property type="entry name" value="Tetrapyrrole methylase"/>
    <property type="match status" value="1"/>
</dbReference>
<dbReference type="EMBL" id="JAAATX020000009">
    <property type="protein sequence ID" value="MBU9698963.1"/>
    <property type="molecule type" value="Genomic_DNA"/>
</dbReference>
<accession>A0ABS6J5C1</accession>
<dbReference type="InterPro" id="IPR006365">
    <property type="entry name" value="Cbl_synth_CobL"/>
</dbReference>
<keyword evidence="2" id="KW-0169">Cobalamin biosynthesis</keyword>
<dbReference type="InterPro" id="IPR014008">
    <property type="entry name" value="Cbl_synth_MTase_CbiT"/>
</dbReference>
<organism evidence="7 8">
    <name type="scientific">Paragemmobacter amnigenus</name>
    <dbReference type="NCBI Taxonomy" id="2852097"/>
    <lineage>
        <taxon>Bacteria</taxon>
        <taxon>Pseudomonadati</taxon>
        <taxon>Pseudomonadota</taxon>
        <taxon>Alphaproteobacteria</taxon>
        <taxon>Rhodobacterales</taxon>
        <taxon>Paracoccaceae</taxon>
        <taxon>Paragemmobacter</taxon>
    </lineage>
</organism>
<evidence type="ECO:0000256" key="4">
    <source>
        <dbReference type="ARBA" id="ARBA00022679"/>
    </source>
</evidence>
<reference evidence="7 8" key="1">
    <citation type="submission" date="2021-06" db="EMBL/GenBank/DDBJ databases">
        <title>Rhodobacteraceae bacterium strain HSP-20.</title>
        <authorList>
            <person name="Chen W.-M."/>
        </authorList>
    </citation>
    <scope>NUCLEOTIDE SEQUENCE [LARGE SCALE GENOMIC DNA]</scope>
    <source>
        <strain evidence="7 8">HSP-20</strain>
    </source>
</reference>
<evidence type="ECO:0000259" key="6">
    <source>
        <dbReference type="Pfam" id="PF00590"/>
    </source>
</evidence>
<name>A0ABS6J5C1_9RHOB</name>
<comment type="caution">
    <text evidence="7">The sequence shown here is derived from an EMBL/GenBank/DDBJ whole genome shotgun (WGS) entry which is preliminary data.</text>
</comment>
<dbReference type="NCBIfam" id="TIGR02469">
    <property type="entry name" value="CbiT"/>
    <property type="match status" value="1"/>
</dbReference>
<evidence type="ECO:0000256" key="1">
    <source>
        <dbReference type="ARBA" id="ARBA00004953"/>
    </source>
</evidence>
<dbReference type="InterPro" id="IPR014777">
    <property type="entry name" value="4pyrrole_Mease_sub1"/>
</dbReference>